<evidence type="ECO:0000313" key="3">
    <source>
        <dbReference type="Proteomes" id="UP000185557"/>
    </source>
</evidence>
<dbReference type="PANTHER" id="PTHR33169:SF14">
    <property type="entry name" value="TRANSCRIPTIONAL REGULATOR RV3488"/>
    <property type="match status" value="1"/>
</dbReference>
<dbReference type="Pfam" id="PF03551">
    <property type="entry name" value="PadR"/>
    <property type="match status" value="1"/>
</dbReference>
<dbReference type="EMBL" id="MRCG01000033">
    <property type="protein sequence ID" value="OKH43479.1"/>
    <property type="molecule type" value="Genomic_DNA"/>
</dbReference>
<sequence>MRNGQHPGVYGLDIQRAIEECSGGNIKISVGTLYSMLKRLRGKGYITSVEGNAPAGGGNRQYYSLTDAGNSVVDFANDFIARLQDWQP</sequence>
<dbReference type="InterPro" id="IPR036388">
    <property type="entry name" value="WH-like_DNA-bd_sf"/>
</dbReference>
<dbReference type="STRING" id="549789.NIES30_25020"/>
<evidence type="ECO:0000313" key="2">
    <source>
        <dbReference type="EMBL" id="OKH43479.1"/>
    </source>
</evidence>
<keyword evidence="3" id="KW-1185">Reference proteome</keyword>
<reference evidence="2 3" key="1">
    <citation type="submission" date="2016-11" db="EMBL/GenBank/DDBJ databases">
        <title>Draft Genome Sequences of Nine Cyanobacterial Strains from Diverse Habitats.</title>
        <authorList>
            <person name="Zhu T."/>
            <person name="Hou S."/>
            <person name="Lu X."/>
            <person name="Hess W.R."/>
        </authorList>
    </citation>
    <scope>NUCLEOTIDE SEQUENCE [LARGE SCALE GENOMIC DNA]</scope>
    <source>
        <strain evidence="2 3">NIES-30</strain>
    </source>
</reference>
<feature type="domain" description="Transcription regulator PadR N-terminal" evidence="1">
    <location>
        <begin position="9"/>
        <end position="72"/>
    </location>
</feature>
<comment type="caution">
    <text evidence="2">The sequence shown here is derived from an EMBL/GenBank/DDBJ whole genome shotgun (WGS) entry which is preliminary data.</text>
</comment>
<proteinExistence type="predicted"/>
<dbReference type="PANTHER" id="PTHR33169">
    <property type="entry name" value="PADR-FAMILY TRANSCRIPTIONAL REGULATOR"/>
    <property type="match status" value="1"/>
</dbReference>
<organism evidence="2 3">
    <name type="scientific">Phormidium tenue NIES-30</name>
    <dbReference type="NCBI Taxonomy" id="549789"/>
    <lineage>
        <taxon>Bacteria</taxon>
        <taxon>Bacillati</taxon>
        <taxon>Cyanobacteriota</taxon>
        <taxon>Cyanophyceae</taxon>
        <taxon>Oscillatoriophycideae</taxon>
        <taxon>Oscillatoriales</taxon>
        <taxon>Oscillatoriaceae</taxon>
        <taxon>Phormidium</taxon>
    </lineage>
</organism>
<dbReference type="InterPro" id="IPR005149">
    <property type="entry name" value="Tscrpt_reg_PadR_N"/>
</dbReference>
<dbReference type="InterPro" id="IPR052509">
    <property type="entry name" value="Metal_resp_DNA-bind_regulator"/>
</dbReference>
<dbReference type="SUPFAM" id="SSF46785">
    <property type="entry name" value="Winged helix' DNA-binding domain"/>
    <property type="match status" value="1"/>
</dbReference>
<accession>A0A1U7IY97</accession>
<dbReference type="Proteomes" id="UP000185557">
    <property type="component" value="Unassembled WGS sequence"/>
</dbReference>
<protein>
    <recommendedName>
        <fullName evidence="1">Transcription regulator PadR N-terminal domain-containing protein</fullName>
    </recommendedName>
</protein>
<name>A0A1U7IY97_9CYAN</name>
<dbReference type="InterPro" id="IPR036390">
    <property type="entry name" value="WH_DNA-bd_sf"/>
</dbReference>
<dbReference type="Gene3D" id="1.10.10.10">
    <property type="entry name" value="Winged helix-like DNA-binding domain superfamily/Winged helix DNA-binding domain"/>
    <property type="match status" value="1"/>
</dbReference>
<gene>
    <name evidence="2" type="ORF">NIES30_25020</name>
</gene>
<evidence type="ECO:0000259" key="1">
    <source>
        <dbReference type="Pfam" id="PF03551"/>
    </source>
</evidence>
<dbReference type="AlphaFoldDB" id="A0A1U7IY97"/>